<keyword evidence="1" id="KW-1133">Transmembrane helix</keyword>
<organism evidence="4 5">
    <name type="scientific">Domibacillus epiphyticus</name>
    <dbReference type="NCBI Taxonomy" id="1714355"/>
    <lineage>
        <taxon>Bacteria</taxon>
        <taxon>Bacillati</taxon>
        <taxon>Bacillota</taxon>
        <taxon>Bacilli</taxon>
        <taxon>Bacillales</taxon>
        <taxon>Bacillaceae</taxon>
        <taxon>Domibacillus</taxon>
    </lineage>
</organism>
<reference evidence="4 5" key="1">
    <citation type="submission" date="2016-12" db="EMBL/GenBank/DDBJ databases">
        <title>Domibacillus sp. SAB 38T whole genome sequencing.</title>
        <authorList>
            <person name="Verma A."/>
            <person name="Ojha A.K."/>
            <person name="Krishnamurthi S."/>
        </authorList>
    </citation>
    <scope>NUCLEOTIDE SEQUENCE [LARGE SCALE GENOMIC DNA]</scope>
    <source>
        <strain evidence="4 5">SAB 38</strain>
    </source>
</reference>
<dbReference type="AlphaFoldDB" id="A0A1V2A6P4"/>
<dbReference type="PANTHER" id="PTHR40038:SF1">
    <property type="entry name" value="MEMBRANE-ASSOCIATED PROTEIN TCAA"/>
    <property type="match status" value="1"/>
</dbReference>
<feature type="domain" description="TcaA second" evidence="2">
    <location>
        <begin position="64"/>
        <end position="154"/>
    </location>
</feature>
<proteinExistence type="predicted"/>
<dbReference type="PANTHER" id="PTHR40038">
    <property type="entry name" value="MEMBRANE-ASSOCIATED PROTEIN TCAA"/>
    <property type="match status" value="1"/>
</dbReference>
<name>A0A1V2A6P4_9BACI</name>
<dbReference type="EMBL" id="MSFI01000019">
    <property type="protein sequence ID" value="OMP66659.1"/>
    <property type="molecule type" value="Genomic_DNA"/>
</dbReference>
<dbReference type="Pfam" id="PF22819">
    <property type="entry name" value="TcaA_5th"/>
    <property type="match status" value="1"/>
</dbReference>
<feature type="domain" description="TcaA protein NTF2-like" evidence="3">
    <location>
        <begin position="256"/>
        <end position="370"/>
    </location>
</feature>
<keyword evidence="1" id="KW-0472">Membrane</keyword>
<dbReference type="RefSeq" id="WP_076766373.1">
    <property type="nucleotide sequence ID" value="NZ_MSFI01000019.1"/>
</dbReference>
<keyword evidence="1" id="KW-0812">Transmembrane</keyword>
<evidence type="ECO:0000313" key="5">
    <source>
        <dbReference type="Proteomes" id="UP000188613"/>
    </source>
</evidence>
<keyword evidence="5" id="KW-1185">Reference proteome</keyword>
<evidence type="ECO:0000259" key="2">
    <source>
        <dbReference type="Pfam" id="PF22813"/>
    </source>
</evidence>
<evidence type="ECO:0008006" key="6">
    <source>
        <dbReference type="Google" id="ProtNLM"/>
    </source>
</evidence>
<evidence type="ECO:0000313" key="4">
    <source>
        <dbReference type="EMBL" id="OMP66659.1"/>
    </source>
</evidence>
<accession>A0A1V2A6P4</accession>
<feature type="transmembrane region" description="Helical" evidence="1">
    <location>
        <begin position="40"/>
        <end position="58"/>
    </location>
</feature>
<dbReference type="OrthoDB" id="1682769at2"/>
<dbReference type="InterPro" id="IPR054528">
    <property type="entry name" value="TcaA_5th"/>
</dbReference>
<gene>
    <name evidence="4" type="ORF">BTO28_11490</name>
</gene>
<dbReference type="CDD" id="cd20335">
    <property type="entry name" value="BRcat_RBR"/>
    <property type="match status" value="1"/>
</dbReference>
<sequence length="376" mass="42601">MTCDKCGHVSPNGSRFCIKCGAPLHAPREKVGQEKPVRKGLWVGVAVLVVLLAVHFFLQQKYSPEAQIEQFEKTVLAKDKAQLKSFLKEKMPDVPRTDDIINEYFAYLDEQVDKDAMFSSLRANQEVTDRFGNKVAEMVPVKKTLGLYGGYDLKLNAVNVIVEPVYGEQTVSMSGKKLTLKEEEKPASIGTFLPGSYDAEIVVGDVKETITIDLAGAESNEMLIQPEVTIPEEEEPEVDFSIDEKADTVEEAVPTEADAEAFLREYVQTYVDVVNTGNTNLFDYRNVVDASGKSYNEIKRDARSIHDKGIREEFVSLWAEKFFHNSGNYYRVNARVTYVIGKANGSWEEKEFTEYYLLTWQDNQFYMHTIYDAEPQ</sequence>
<dbReference type="Pfam" id="PF22813">
    <property type="entry name" value="TcaA_2nd"/>
    <property type="match status" value="1"/>
</dbReference>
<evidence type="ECO:0000256" key="1">
    <source>
        <dbReference type="SAM" id="Phobius"/>
    </source>
</evidence>
<comment type="caution">
    <text evidence="4">The sequence shown here is derived from an EMBL/GenBank/DDBJ whole genome shotgun (WGS) entry which is preliminary data.</text>
</comment>
<protein>
    <recommendedName>
        <fullName evidence="6">Zinc-ribbon domain-containing protein</fullName>
    </recommendedName>
</protein>
<dbReference type="Proteomes" id="UP000188613">
    <property type="component" value="Unassembled WGS sequence"/>
</dbReference>
<evidence type="ECO:0000259" key="3">
    <source>
        <dbReference type="Pfam" id="PF22819"/>
    </source>
</evidence>
<dbReference type="InterPro" id="IPR054529">
    <property type="entry name" value="TcaA_2nd"/>
</dbReference>